<name>L8GEL2_ACACF</name>
<dbReference type="VEuPathDB" id="AmoebaDB:ACA1_189850"/>
<evidence type="ECO:0000313" key="3">
    <source>
        <dbReference type="Proteomes" id="UP000011083"/>
    </source>
</evidence>
<dbReference type="GeneID" id="14911764"/>
<dbReference type="Proteomes" id="UP000011083">
    <property type="component" value="Unassembled WGS sequence"/>
</dbReference>
<evidence type="ECO:0000313" key="2">
    <source>
        <dbReference type="EMBL" id="ELR11309.1"/>
    </source>
</evidence>
<evidence type="ECO:0000256" key="1">
    <source>
        <dbReference type="SAM" id="MobiDB-lite"/>
    </source>
</evidence>
<proteinExistence type="predicted"/>
<feature type="compositionally biased region" description="Basic and acidic residues" evidence="1">
    <location>
        <begin position="54"/>
        <end position="65"/>
    </location>
</feature>
<dbReference type="KEGG" id="acan:ACA1_189850"/>
<gene>
    <name evidence="2" type="ORF">ACA1_189850</name>
</gene>
<feature type="compositionally biased region" description="Basic and acidic residues" evidence="1">
    <location>
        <begin position="28"/>
        <end position="43"/>
    </location>
</feature>
<reference evidence="2 3" key="1">
    <citation type="journal article" date="2013" name="Genome Biol.">
        <title>Genome of Acanthamoeba castellanii highlights extensive lateral gene transfer and early evolution of tyrosine kinase signaling.</title>
        <authorList>
            <person name="Clarke M."/>
            <person name="Lohan A.J."/>
            <person name="Liu B."/>
            <person name="Lagkouvardos I."/>
            <person name="Roy S."/>
            <person name="Zafar N."/>
            <person name="Bertelli C."/>
            <person name="Schilde C."/>
            <person name="Kianianmomeni A."/>
            <person name="Burglin T.R."/>
            <person name="Frech C."/>
            <person name="Turcotte B."/>
            <person name="Kopec K.O."/>
            <person name="Synnott J.M."/>
            <person name="Choo C."/>
            <person name="Paponov I."/>
            <person name="Finkler A."/>
            <person name="Soon Heng Tan C."/>
            <person name="Hutchins A.P."/>
            <person name="Weinmeier T."/>
            <person name="Rattei T."/>
            <person name="Chu J.S."/>
            <person name="Gimenez G."/>
            <person name="Irimia M."/>
            <person name="Rigden D.J."/>
            <person name="Fitzpatrick D.A."/>
            <person name="Lorenzo-Morales J."/>
            <person name="Bateman A."/>
            <person name="Chiu C.H."/>
            <person name="Tang P."/>
            <person name="Hegemann P."/>
            <person name="Fromm H."/>
            <person name="Raoult D."/>
            <person name="Greub G."/>
            <person name="Miranda-Saavedra D."/>
            <person name="Chen N."/>
            <person name="Nash P."/>
            <person name="Ginger M.L."/>
            <person name="Horn M."/>
            <person name="Schaap P."/>
            <person name="Caler L."/>
            <person name="Loftus B."/>
        </authorList>
    </citation>
    <scope>NUCLEOTIDE SEQUENCE [LARGE SCALE GENOMIC DNA]</scope>
    <source>
        <strain evidence="2 3">Neff</strain>
    </source>
</reference>
<accession>L8GEL2</accession>
<protein>
    <submittedName>
        <fullName evidence="2">Uncharacterized protein</fullName>
    </submittedName>
</protein>
<feature type="compositionally biased region" description="Basic and acidic residues" evidence="1">
    <location>
        <begin position="78"/>
        <end position="109"/>
    </location>
</feature>
<feature type="region of interest" description="Disordered" evidence="1">
    <location>
        <begin position="1"/>
        <end position="151"/>
    </location>
</feature>
<feature type="compositionally biased region" description="Low complexity" evidence="1">
    <location>
        <begin position="124"/>
        <end position="137"/>
    </location>
</feature>
<organism evidence="2 3">
    <name type="scientific">Acanthamoeba castellanii (strain ATCC 30010 / Neff)</name>
    <dbReference type="NCBI Taxonomy" id="1257118"/>
    <lineage>
        <taxon>Eukaryota</taxon>
        <taxon>Amoebozoa</taxon>
        <taxon>Discosea</taxon>
        <taxon>Longamoebia</taxon>
        <taxon>Centramoebida</taxon>
        <taxon>Acanthamoebidae</taxon>
        <taxon>Acanthamoeba</taxon>
    </lineage>
</organism>
<keyword evidence="3" id="KW-1185">Reference proteome</keyword>
<feature type="compositionally biased region" description="Low complexity" evidence="1">
    <location>
        <begin position="66"/>
        <end position="75"/>
    </location>
</feature>
<dbReference type="AlphaFoldDB" id="L8GEL2"/>
<sequence>MSTAEQNAASAIPQESLPTDVANPMPSKQDEKLEARVIDKPIEMADAESAAAGKKRDRDGEEKGTGLDLQKQLGEQGEGNKEEEKKDSDSDKKVDLEKKDELIGQDKLEQPVSKKPKLDEEATPEAADAAANKALEAPVEEVRQEQVASNE</sequence>
<dbReference type="EMBL" id="KB008154">
    <property type="protein sequence ID" value="ELR11309.1"/>
    <property type="molecule type" value="Genomic_DNA"/>
</dbReference>
<dbReference type="RefSeq" id="XP_004333322.1">
    <property type="nucleotide sequence ID" value="XM_004333274.1"/>
</dbReference>